<sequence length="299" mass="34300">METEVQDSTVDLYVQVATAVWLLHEYFITLPDEMRCIWQRRPSGATFIYLTMRYFTLLDQLRLLQHMIHWSNSPSNEQLVTCTAIWRFVELVDVVFYIAVAAFGSIRIYAITERSIKRTALVGGLSLVFICCHMYVSFDGTIVPGTIGSSGCYRLLNSNEEKEPIFGVPFSRRTDRVARAAGAACAFLAEMVIQICTWEKSWKIRRILKRSNITQSFFLLCLRDGTIVYVSISFWFLITFAFCRARILPTLEVANSLADINTRRVYIVGRPATSLQNVAQHAPNMINLTRWGHVDDQWL</sequence>
<gene>
    <name evidence="1" type="ORF">NM688_g5383</name>
</gene>
<dbReference type="Proteomes" id="UP001148662">
    <property type="component" value="Unassembled WGS sequence"/>
</dbReference>
<name>A0ACC1SVY1_9APHY</name>
<accession>A0ACC1SVY1</accession>
<comment type="caution">
    <text evidence="1">The sequence shown here is derived from an EMBL/GenBank/DDBJ whole genome shotgun (WGS) entry which is preliminary data.</text>
</comment>
<organism evidence="1 2">
    <name type="scientific">Phlebia brevispora</name>
    <dbReference type="NCBI Taxonomy" id="194682"/>
    <lineage>
        <taxon>Eukaryota</taxon>
        <taxon>Fungi</taxon>
        <taxon>Dikarya</taxon>
        <taxon>Basidiomycota</taxon>
        <taxon>Agaricomycotina</taxon>
        <taxon>Agaricomycetes</taxon>
        <taxon>Polyporales</taxon>
        <taxon>Meruliaceae</taxon>
        <taxon>Phlebia</taxon>
    </lineage>
</organism>
<keyword evidence="2" id="KW-1185">Reference proteome</keyword>
<reference evidence="1" key="1">
    <citation type="submission" date="2022-07" db="EMBL/GenBank/DDBJ databases">
        <title>Genome Sequence of Phlebia brevispora.</title>
        <authorList>
            <person name="Buettner E."/>
        </authorList>
    </citation>
    <scope>NUCLEOTIDE SEQUENCE</scope>
    <source>
        <strain evidence="1">MPL23</strain>
    </source>
</reference>
<evidence type="ECO:0000313" key="2">
    <source>
        <dbReference type="Proteomes" id="UP001148662"/>
    </source>
</evidence>
<evidence type="ECO:0000313" key="1">
    <source>
        <dbReference type="EMBL" id="KAJ3547621.1"/>
    </source>
</evidence>
<proteinExistence type="predicted"/>
<protein>
    <submittedName>
        <fullName evidence="1">Uncharacterized protein</fullName>
    </submittedName>
</protein>
<dbReference type="EMBL" id="JANHOG010000985">
    <property type="protein sequence ID" value="KAJ3547621.1"/>
    <property type="molecule type" value="Genomic_DNA"/>
</dbReference>